<evidence type="ECO:0000256" key="6">
    <source>
        <dbReference type="ARBA" id="ARBA00022846"/>
    </source>
</evidence>
<feature type="region of interest" description="Disordered" evidence="11">
    <location>
        <begin position="309"/>
        <end position="346"/>
    </location>
</feature>
<comment type="caution">
    <text evidence="12">The sequence shown here is derived from an EMBL/GenBank/DDBJ whole genome shotgun (WGS) entry which is preliminary data.</text>
</comment>
<evidence type="ECO:0000313" key="13">
    <source>
        <dbReference type="Proteomes" id="UP000820818"/>
    </source>
</evidence>
<evidence type="ECO:0000256" key="4">
    <source>
        <dbReference type="ARBA" id="ARBA00021752"/>
    </source>
</evidence>
<comment type="similarity">
    <text evidence="3">Belongs to the DRC10 family.</text>
</comment>
<dbReference type="AlphaFoldDB" id="A0AAD5KT48"/>
<evidence type="ECO:0000256" key="3">
    <source>
        <dbReference type="ARBA" id="ARBA00009071"/>
    </source>
</evidence>
<gene>
    <name evidence="12" type="ORF">GHT06_014032</name>
</gene>
<keyword evidence="7" id="KW-0969">Cilium</keyword>
<dbReference type="Proteomes" id="UP000820818">
    <property type="component" value="Linkage Group LG4"/>
</dbReference>
<dbReference type="InterPro" id="IPR042815">
    <property type="entry name" value="DRC10"/>
</dbReference>
<keyword evidence="9" id="KW-0966">Cell projection</keyword>
<dbReference type="EMBL" id="WJBH02000004">
    <property type="protein sequence ID" value="KAI9560022.1"/>
    <property type="molecule type" value="Genomic_DNA"/>
</dbReference>
<keyword evidence="10" id="KW-0175">Coiled coil</keyword>
<evidence type="ECO:0000256" key="7">
    <source>
        <dbReference type="ARBA" id="ARBA00023069"/>
    </source>
</evidence>
<feature type="coiled-coil region" evidence="10">
    <location>
        <begin position="174"/>
        <end position="251"/>
    </location>
</feature>
<evidence type="ECO:0000256" key="9">
    <source>
        <dbReference type="ARBA" id="ARBA00023273"/>
    </source>
</evidence>
<evidence type="ECO:0000256" key="5">
    <source>
        <dbReference type="ARBA" id="ARBA00022490"/>
    </source>
</evidence>
<evidence type="ECO:0000256" key="8">
    <source>
        <dbReference type="ARBA" id="ARBA00023212"/>
    </source>
</evidence>
<comment type="subcellular location">
    <subcellularLocation>
        <location evidence="2">Cytoplasm</location>
        <location evidence="2">Cytoskeleton</location>
        <location evidence="2">Flagellum axoneme</location>
    </subcellularLocation>
</comment>
<sequence length="453" mass="53192">MDNRQILINILKDMQNNIKVVLQLAKQPGDEPLQERFYRWLREPFPLCTENEEIPEISTSNQSIDETVDAVNRFAQYIADEIATGQTVDGCRTRLPRLREEREKMETQLRQLKVDREHEEALHRSELQSRFDLIQDLKIRLRETEERTTSCLCLAKECREMAKKEWDAKNQKPLEEQKIHFELLSAQLANLVKENAITENQLKKCCEERKQEIEMMTIKMNEDMRHRQEKVGNLKREVSLERKQLKDLEDALATVTIDYDIIMEQRQKEAEEVLRRQIEDQIREKAAIKIQRWYRFILFRTIRARRRRKKSKRKVSKEVKRAPVERNKIASEEARPNSQYARDTSEELGSTEAVLGVLVARKSAVMRNRRVAASDANDLNAEETLSEFEDVKELSKKNPPKHKSKKTTSAVRLVTVKRGTNSADKEVKIKPTASLNRSSQTDNRVPKSKKLFR</sequence>
<protein>
    <recommendedName>
        <fullName evidence="4">Dynein regulatory complex protein 10</fullName>
    </recommendedName>
</protein>
<evidence type="ECO:0000313" key="12">
    <source>
        <dbReference type="EMBL" id="KAI9560022.1"/>
    </source>
</evidence>
<keyword evidence="6" id="KW-0282">Flagellum</keyword>
<dbReference type="PANTHER" id="PTHR31598">
    <property type="entry name" value="IQ DOMAIN-CONTAINING PROTEIN D"/>
    <property type="match status" value="1"/>
</dbReference>
<keyword evidence="13" id="KW-1185">Reference proteome</keyword>
<dbReference type="PANTHER" id="PTHR31598:SF1">
    <property type="entry name" value="DYNEIN REGULATORY COMPLEX PROTEIN 10"/>
    <property type="match status" value="1"/>
</dbReference>
<keyword evidence="5" id="KW-0963">Cytoplasm</keyword>
<reference evidence="12 13" key="1">
    <citation type="submission" date="2022-05" db="EMBL/GenBank/DDBJ databases">
        <title>A multi-omics perspective on studying reproductive biology in Daphnia sinensis.</title>
        <authorList>
            <person name="Jia J."/>
        </authorList>
    </citation>
    <scope>NUCLEOTIDE SEQUENCE [LARGE SCALE GENOMIC DNA]</scope>
    <source>
        <strain evidence="12 13">WSL</strain>
    </source>
</reference>
<feature type="compositionally biased region" description="Polar residues" evidence="11">
    <location>
        <begin position="433"/>
        <end position="443"/>
    </location>
</feature>
<accession>A0AAD5KT48</accession>
<dbReference type="PROSITE" id="PS50096">
    <property type="entry name" value="IQ"/>
    <property type="match status" value="1"/>
</dbReference>
<feature type="compositionally biased region" description="Basic and acidic residues" evidence="11">
    <location>
        <begin position="316"/>
        <end position="335"/>
    </location>
</feature>
<proteinExistence type="inferred from homology"/>
<evidence type="ECO:0000256" key="10">
    <source>
        <dbReference type="SAM" id="Coils"/>
    </source>
</evidence>
<name>A0AAD5KT48_9CRUS</name>
<keyword evidence="8" id="KW-0206">Cytoskeleton</keyword>
<evidence type="ECO:0000256" key="11">
    <source>
        <dbReference type="SAM" id="MobiDB-lite"/>
    </source>
</evidence>
<feature type="coiled-coil region" evidence="10">
    <location>
        <begin position="88"/>
        <end position="122"/>
    </location>
</feature>
<organism evidence="12 13">
    <name type="scientific">Daphnia sinensis</name>
    <dbReference type="NCBI Taxonomy" id="1820382"/>
    <lineage>
        <taxon>Eukaryota</taxon>
        <taxon>Metazoa</taxon>
        <taxon>Ecdysozoa</taxon>
        <taxon>Arthropoda</taxon>
        <taxon>Crustacea</taxon>
        <taxon>Branchiopoda</taxon>
        <taxon>Diplostraca</taxon>
        <taxon>Cladocera</taxon>
        <taxon>Anomopoda</taxon>
        <taxon>Daphniidae</taxon>
        <taxon>Daphnia</taxon>
        <taxon>Daphnia similis group</taxon>
    </lineage>
</organism>
<evidence type="ECO:0000256" key="2">
    <source>
        <dbReference type="ARBA" id="ARBA00004611"/>
    </source>
</evidence>
<comment type="function">
    <text evidence="1">Component of the nexin-dynein regulatory complex (N-DRC), a key regulator of ciliary/flagellar motility which maintains the alignment and integrity of the distal axoneme and regulates microtubule sliding in motile axonemes.</text>
</comment>
<feature type="region of interest" description="Disordered" evidence="11">
    <location>
        <begin position="389"/>
        <end position="453"/>
    </location>
</feature>
<evidence type="ECO:0000256" key="1">
    <source>
        <dbReference type="ARBA" id="ARBA00003029"/>
    </source>
</evidence>